<reference evidence="1" key="1">
    <citation type="submission" date="2008-12" db="EMBL/GenBank/DDBJ databases">
        <title>Medicago truncatula full length cdna cloning project.</title>
        <authorList>
            <person name="Moskal W."/>
            <person name="Chan A."/>
            <person name="Cheung F."/>
            <person name="Xiao Y."/>
            <person name="Town C.D."/>
        </authorList>
    </citation>
    <scope>NUCLEOTIDE SEQUENCE</scope>
</reference>
<proteinExistence type="evidence at transcript level"/>
<organism evidence="1">
    <name type="scientific">Medicago truncatula</name>
    <name type="common">Barrel medic</name>
    <name type="synonym">Medicago tribuloides</name>
    <dbReference type="NCBI Taxonomy" id="3880"/>
    <lineage>
        <taxon>Eukaryota</taxon>
        <taxon>Viridiplantae</taxon>
        <taxon>Streptophyta</taxon>
        <taxon>Embryophyta</taxon>
        <taxon>Tracheophyta</taxon>
        <taxon>Spermatophyta</taxon>
        <taxon>Magnoliopsida</taxon>
        <taxon>eudicotyledons</taxon>
        <taxon>Gunneridae</taxon>
        <taxon>Pentapetalae</taxon>
        <taxon>rosids</taxon>
        <taxon>fabids</taxon>
        <taxon>Fabales</taxon>
        <taxon>Fabaceae</taxon>
        <taxon>Papilionoideae</taxon>
        <taxon>50 kb inversion clade</taxon>
        <taxon>NPAAA clade</taxon>
        <taxon>Hologalegina</taxon>
        <taxon>IRL clade</taxon>
        <taxon>Trifolieae</taxon>
        <taxon>Medicago</taxon>
    </lineage>
</organism>
<protein>
    <submittedName>
        <fullName evidence="1">Uncharacterized protein</fullName>
    </submittedName>
</protein>
<evidence type="ECO:0000313" key="1">
    <source>
        <dbReference type="EMBL" id="ACJ84220.1"/>
    </source>
</evidence>
<name>B7FHJ1_MEDTR</name>
<dbReference type="AlphaFoldDB" id="B7FHJ1"/>
<sequence>MLEKSKHASNGATDSTLFIFLSEAFLRKSRINGLYTELCNSVKGIMVLILVPPFPFLSIDNKEGFKFKTLPSTFTSLTSIKYSTEGTP</sequence>
<dbReference type="EMBL" id="BT051556">
    <property type="protein sequence ID" value="ACJ84220.1"/>
    <property type="molecule type" value="mRNA"/>
</dbReference>
<accession>B7FHJ1</accession>